<dbReference type="Proteomes" id="UP000242146">
    <property type="component" value="Unassembled WGS sequence"/>
</dbReference>
<feature type="transmembrane region" description="Helical" evidence="1">
    <location>
        <begin position="90"/>
        <end position="113"/>
    </location>
</feature>
<organism evidence="2 3">
    <name type="scientific">Hesseltinella vesiculosa</name>
    <dbReference type="NCBI Taxonomy" id="101127"/>
    <lineage>
        <taxon>Eukaryota</taxon>
        <taxon>Fungi</taxon>
        <taxon>Fungi incertae sedis</taxon>
        <taxon>Mucoromycota</taxon>
        <taxon>Mucoromycotina</taxon>
        <taxon>Mucoromycetes</taxon>
        <taxon>Mucorales</taxon>
        <taxon>Cunninghamellaceae</taxon>
        <taxon>Hesseltinella</taxon>
    </lineage>
</organism>
<name>A0A1X2GNJ4_9FUNG</name>
<sequence length="227" mass="25700">MRLDPLPRLTSTLGKALGNPRLLVFAIVMSKLCLDRVYKFALAVNPTPALDNGGNQTIDILEYYHPSTASDVYRHLDSYNLKQRLAYQSLAIFDSGFVVFRAIPIAFMICWAFKTAPAKYQPGIWVVLVNVFADLLENILITILLKSYPERLPFIAQALTWVIDIKWKSFWGMLGLLFVAMLAGIYFSFHAMLANSVLLEKDRKDKQRARQHVNQVMDRAGSSRDGA</sequence>
<feature type="transmembrane region" description="Helical" evidence="1">
    <location>
        <begin position="170"/>
        <end position="198"/>
    </location>
</feature>
<feature type="transmembrane region" description="Helical" evidence="1">
    <location>
        <begin position="125"/>
        <end position="145"/>
    </location>
</feature>
<accession>A0A1X2GNJ4</accession>
<dbReference type="EMBL" id="MCGT01000007">
    <property type="protein sequence ID" value="ORX57992.1"/>
    <property type="molecule type" value="Genomic_DNA"/>
</dbReference>
<keyword evidence="1" id="KW-0812">Transmembrane</keyword>
<dbReference type="AlphaFoldDB" id="A0A1X2GNJ4"/>
<evidence type="ECO:0000256" key="1">
    <source>
        <dbReference type="SAM" id="Phobius"/>
    </source>
</evidence>
<comment type="caution">
    <text evidence="2">The sequence shown here is derived from an EMBL/GenBank/DDBJ whole genome shotgun (WGS) entry which is preliminary data.</text>
</comment>
<dbReference type="OrthoDB" id="2341448at2759"/>
<gene>
    <name evidence="2" type="ORF">DM01DRAFT_1405657</name>
</gene>
<reference evidence="2 3" key="1">
    <citation type="submission" date="2016-07" db="EMBL/GenBank/DDBJ databases">
        <title>Pervasive Adenine N6-methylation of Active Genes in Fungi.</title>
        <authorList>
            <consortium name="DOE Joint Genome Institute"/>
            <person name="Mondo S.J."/>
            <person name="Dannebaum R.O."/>
            <person name="Kuo R.C."/>
            <person name="Labutti K."/>
            <person name="Haridas S."/>
            <person name="Kuo A."/>
            <person name="Salamov A."/>
            <person name="Ahrendt S.R."/>
            <person name="Lipzen A."/>
            <person name="Sullivan W."/>
            <person name="Andreopoulos W.B."/>
            <person name="Clum A."/>
            <person name="Lindquist E."/>
            <person name="Daum C."/>
            <person name="Ramamoorthy G.K."/>
            <person name="Gryganskyi A."/>
            <person name="Culley D."/>
            <person name="Magnuson J.K."/>
            <person name="James T.Y."/>
            <person name="O'Malley M.A."/>
            <person name="Stajich J.E."/>
            <person name="Spatafora J.W."/>
            <person name="Visel A."/>
            <person name="Grigoriev I.V."/>
        </authorList>
    </citation>
    <scope>NUCLEOTIDE SEQUENCE [LARGE SCALE GENOMIC DNA]</scope>
    <source>
        <strain evidence="2 3">NRRL 3301</strain>
    </source>
</reference>
<keyword evidence="1" id="KW-0472">Membrane</keyword>
<proteinExistence type="predicted"/>
<keyword evidence="3" id="KW-1185">Reference proteome</keyword>
<evidence type="ECO:0000313" key="3">
    <source>
        <dbReference type="Proteomes" id="UP000242146"/>
    </source>
</evidence>
<evidence type="ECO:0000313" key="2">
    <source>
        <dbReference type="EMBL" id="ORX57992.1"/>
    </source>
</evidence>
<keyword evidence="1" id="KW-1133">Transmembrane helix</keyword>
<protein>
    <submittedName>
        <fullName evidence="2">Uncharacterized protein</fullName>
    </submittedName>
</protein>